<dbReference type="EMBL" id="GBXM01053129">
    <property type="protein sequence ID" value="JAH55448.1"/>
    <property type="molecule type" value="Transcribed_RNA"/>
</dbReference>
<dbReference type="AlphaFoldDB" id="A0A0E9TRT7"/>
<proteinExistence type="predicted"/>
<organism evidence="1">
    <name type="scientific">Anguilla anguilla</name>
    <name type="common">European freshwater eel</name>
    <name type="synonym">Muraena anguilla</name>
    <dbReference type="NCBI Taxonomy" id="7936"/>
    <lineage>
        <taxon>Eukaryota</taxon>
        <taxon>Metazoa</taxon>
        <taxon>Chordata</taxon>
        <taxon>Craniata</taxon>
        <taxon>Vertebrata</taxon>
        <taxon>Euteleostomi</taxon>
        <taxon>Actinopterygii</taxon>
        <taxon>Neopterygii</taxon>
        <taxon>Teleostei</taxon>
        <taxon>Anguilliformes</taxon>
        <taxon>Anguillidae</taxon>
        <taxon>Anguilla</taxon>
    </lineage>
</organism>
<evidence type="ECO:0000313" key="1">
    <source>
        <dbReference type="EMBL" id="JAH55448.1"/>
    </source>
</evidence>
<reference evidence="1" key="2">
    <citation type="journal article" date="2015" name="Fish Shellfish Immunol.">
        <title>Early steps in the European eel (Anguilla anguilla)-Vibrio vulnificus interaction in the gills: Role of the RtxA13 toxin.</title>
        <authorList>
            <person name="Callol A."/>
            <person name="Pajuelo D."/>
            <person name="Ebbesson L."/>
            <person name="Teles M."/>
            <person name="MacKenzie S."/>
            <person name="Amaro C."/>
        </authorList>
    </citation>
    <scope>NUCLEOTIDE SEQUENCE</scope>
</reference>
<name>A0A0E9TRT7_ANGAN</name>
<accession>A0A0E9TRT7</accession>
<protein>
    <submittedName>
        <fullName evidence="1">Uncharacterized protein</fullName>
    </submittedName>
</protein>
<reference evidence="1" key="1">
    <citation type="submission" date="2014-11" db="EMBL/GenBank/DDBJ databases">
        <authorList>
            <person name="Amaro Gonzalez C."/>
        </authorList>
    </citation>
    <scope>NUCLEOTIDE SEQUENCE</scope>
</reference>
<sequence>MHLASLPPLPGIFNPEIQVSLLKICASGSTQQTNSSGDKGHLCRTPQFTATVLDKRPFTRILLLTSVYRSPTRAKKPSGNPIFRST</sequence>